<protein>
    <submittedName>
        <fullName evidence="1">Uncharacterized protein</fullName>
    </submittedName>
</protein>
<evidence type="ECO:0000313" key="1">
    <source>
        <dbReference type="EMBL" id="EGS23340.1"/>
    </source>
</evidence>
<accession>G0S0H9</accession>
<dbReference type="GeneID" id="18255046"/>
<dbReference type="RefSeq" id="XP_006691531.1">
    <property type="nucleotide sequence ID" value="XM_006691468.1"/>
</dbReference>
<dbReference type="AlphaFoldDB" id="G0S0H9"/>
<name>G0S0H9_CHATD</name>
<dbReference type="HOGENOM" id="CLU_2527258_0_0_1"/>
<sequence>MMLLMLPQTGELVICQGHADDDGDLDEDGEVTAVEEDEEEVSEALSALLDRDDEVLARRKDVRRLRVEKRDAMAWKRDECILSA</sequence>
<dbReference type="EMBL" id="GL988037">
    <property type="protein sequence ID" value="EGS23340.1"/>
    <property type="molecule type" value="Genomic_DNA"/>
</dbReference>
<dbReference type="KEGG" id="cthr:CTHT_0010080"/>
<dbReference type="Proteomes" id="UP000008066">
    <property type="component" value="Unassembled WGS sequence"/>
</dbReference>
<reference evidence="1 2" key="1">
    <citation type="journal article" date="2011" name="Cell">
        <title>Insight into structure and assembly of the nuclear pore complex by utilizing the genome of a eukaryotic thermophile.</title>
        <authorList>
            <person name="Amlacher S."/>
            <person name="Sarges P."/>
            <person name="Flemming D."/>
            <person name="van Noort V."/>
            <person name="Kunze R."/>
            <person name="Devos D.P."/>
            <person name="Arumugam M."/>
            <person name="Bork P."/>
            <person name="Hurt E."/>
        </authorList>
    </citation>
    <scope>NUCLEOTIDE SEQUENCE [LARGE SCALE GENOMIC DNA]</scope>
    <source>
        <strain evidence="2">DSM 1495 / CBS 144.50 / IMI 039719</strain>
    </source>
</reference>
<keyword evidence="2" id="KW-1185">Reference proteome</keyword>
<gene>
    <name evidence="1" type="ORF">CTHT_0010080</name>
</gene>
<evidence type="ECO:0000313" key="2">
    <source>
        <dbReference type="Proteomes" id="UP000008066"/>
    </source>
</evidence>
<organism evidence="2">
    <name type="scientific">Chaetomium thermophilum (strain DSM 1495 / CBS 144.50 / IMI 039719)</name>
    <name type="common">Thermochaetoides thermophila</name>
    <dbReference type="NCBI Taxonomy" id="759272"/>
    <lineage>
        <taxon>Eukaryota</taxon>
        <taxon>Fungi</taxon>
        <taxon>Dikarya</taxon>
        <taxon>Ascomycota</taxon>
        <taxon>Pezizomycotina</taxon>
        <taxon>Sordariomycetes</taxon>
        <taxon>Sordariomycetidae</taxon>
        <taxon>Sordariales</taxon>
        <taxon>Chaetomiaceae</taxon>
        <taxon>Thermochaetoides</taxon>
    </lineage>
</organism>
<proteinExistence type="predicted"/>